<organism evidence="2 3">
    <name type="scientific">Pelagibius litoralis</name>
    <dbReference type="NCBI Taxonomy" id="374515"/>
    <lineage>
        <taxon>Bacteria</taxon>
        <taxon>Pseudomonadati</taxon>
        <taxon>Pseudomonadota</taxon>
        <taxon>Alphaproteobacteria</taxon>
        <taxon>Rhodospirillales</taxon>
        <taxon>Rhodovibrionaceae</taxon>
        <taxon>Pelagibius</taxon>
    </lineage>
</organism>
<dbReference type="EMBL" id="JAAQPH010000010">
    <property type="protein sequence ID" value="NIA69830.1"/>
    <property type="molecule type" value="Genomic_DNA"/>
</dbReference>
<accession>A0A967EYT1</accession>
<keyword evidence="1" id="KW-0472">Membrane</keyword>
<evidence type="ECO:0000313" key="3">
    <source>
        <dbReference type="Proteomes" id="UP000761264"/>
    </source>
</evidence>
<name>A0A967EYT1_9PROT</name>
<protein>
    <submittedName>
        <fullName evidence="2">Uncharacterized protein</fullName>
    </submittedName>
</protein>
<keyword evidence="3" id="KW-1185">Reference proteome</keyword>
<feature type="transmembrane region" description="Helical" evidence="1">
    <location>
        <begin position="20"/>
        <end position="40"/>
    </location>
</feature>
<gene>
    <name evidence="2" type="ORF">HBA54_14595</name>
</gene>
<sequence length="93" mass="9836">MPSRQPKHSAPLRLGHSGAFPAVVLLVLISTLAVVFPPGIDKEEAMAAVRENSETASQSVQKVASASGIVSQNTQELDDNLCKLLDGLRSNRA</sequence>
<evidence type="ECO:0000313" key="2">
    <source>
        <dbReference type="EMBL" id="NIA69830.1"/>
    </source>
</evidence>
<reference evidence="2" key="1">
    <citation type="submission" date="2020-03" db="EMBL/GenBank/DDBJ databases">
        <title>Genome of Pelagibius litoralis DSM 21314T.</title>
        <authorList>
            <person name="Wang G."/>
        </authorList>
    </citation>
    <scope>NUCLEOTIDE SEQUENCE</scope>
    <source>
        <strain evidence="2">DSM 21314</strain>
    </source>
</reference>
<comment type="caution">
    <text evidence="2">The sequence shown here is derived from an EMBL/GenBank/DDBJ whole genome shotgun (WGS) entry which is preliminary data.</text>
</comment>
<keyword evidence="1" id="KW-1133">Transmembrane helix</keyword>
<dbReference type="RefSeq" id="WP_167225808.1">
    <property type="nucleotide sequence ID" value="NZ_JAAQPH010000010.1"/>
</dbReference>
<keyword evidence="1" id="KW-0812">Transmembrane</keyword>
<dbReference type="AlphaFoldDB" id="A0A967EYT1"/>
<proteinExistence type="predicted"/>
<evidence type="ECO:0000256" key="1">
    <source>
        <dbReference type="SAM" id="Phobius"/>
    </source>
</evidence>
<dbReference type="Proteomes" id="UP000761264">
    <property type="component" value="Unassembled WGS sequence"/>
</dbReference>